<dbReference type="Proteomes" id="UP000030528">
    <property type="component" value="Unassembled WGS sequence"/>
</dbReference>
<accession>A0A0A5GF47</accession>
<evidence type="ECO:0008006" key="3">
    <source>
        <dbReference type="Google" id="ProtNLM"/>
    </source>
</evidence>
<sequence length="114" mass="12964">MLYRKTSFIIATLALALVGCNQPEEGTYIEGNITEINEVSGDMEIDIESWSTVGDEESSSTKFGFTEKPSSETIRVHHPEDYDEGQAVRVNVIKNYEEEVWDLNRLKFDIKEVS</sequence>
<keyword evidence="2" id="KW-1185">Reference proteome</keyword>
<gene>
    <name evidence="1" type="ORF">N781_15945</name>
</gene>
<proteinExistence type="predicted"/>
<dbReference type="OrthoDB" id="2974330at2"/>
<dbReference type="RefSeq" id="WP_026800593.1">
    <property type="nucleotide sequence ID" value="NZ_AULI01000008.1"/>
</dbReference>
<reference evidence="1 2" key="1">
    <citation type="submission" date="2013-08" db="EMBL/GenBank/DDBJ databases">
        <authorList>
            <person name="Huang J."/>
            <person name="Wang G."/>
        </authorList>
    </citation>
    <scope>NUCLEOTIDE SEQUENCE [LARGE SCALE GENOMIC DNA]</scope>
    <source>
        <strain evidence="1 2">JSM 076056</strain>
    </source>
</reference>
<evidence type="ECO:0000313" key="2">
    <source>
        <dbReference type="Proteomes" id="UP000030528"/>
    </source>
</evidence>
<evidence type="ECO:0000313" key="1">
    <source>
        <dbReference type="EMBL" id="KGX89745.1"/>
    </source>
</evidence>
<dbReference type="eggNOG" id="ENOG50331KS">
    <property type="taxonomic scope" value="Bacteria"/>
</dbReference>
<dbReference type="PROSITE" id="PS51257">
    <property type="entry name" value="PROKAR_LIPOPROTEIN"/>
    <property type="match status" value="1"/>
</dbReference>
<name>A0A0A5GF47_9BACI</name>
<dbReference type="EMBL" id="AVPE01000020">
    <property type="protein sequence ID" value="KGX89745.1"/>
    <property type="molecule type" value="Genomic_DNA"/>
</dbReference>
<dbReference type="AlphaFoldDB" id="A0A0A5GF47"/>
<comment type="caution">
    <text evidence="1">The sequence shown here is derived from an EMBL/GenBank/DDBJ whole genome shotgun (WGS) entry which is preliminary data.</text>
</comment>
<organism evidence="1 2">
    <name type="scientific">Pontibacillus halophilus JSM 076056 = DSM 19796</name>
    <dbReference type="NCBI Taxonomy" id="1385510"/>
    <lineage>
        <taxon>Bacteria</taxon>
        <taxon>Bacillati</taxon>
        <taxon>Bacillota</taxon>
        <taxon>Bacilli</taxon>
        <taxon>Bacillales</taxon>
        <taxon>Bacillaceae</taxon>
        <taxon>Pontibacillus</taxon>
    </lineage>
</organism>
<protein>
    <recommendedName>
        <fullName evidence="3">DUF3221 domain-containing protein</fullName>
    </recommendedName>
</protein>